<evidence type="ECO:0000256" key="5">
    <source>
        <dbReference type="ARBA" id="ARBA00022989"/>
    </source>
</evidence>
<comment type="similarity">
    <text evidence="2">Belongs to the resistance-nodulation-cell division (RND) (TC 2.A.6) family. MmpL subfamily.</text>
</comment>
<keyword evidence="4 7" id="KW-0812">Transmembrane</keyword>
<feature type="transmembrane region" description="Helical" evidence="7">
    <location>
        <begin position="663"/>
        <end position="680"/>
    </location>
</feature>
<name>A0ABT9B3C7_9ACTN</name>
<feature type="transmembrane region" description="Helical" evidence="7">
    <location>
        <begin position="549"/>
        <end position="567"/>
    </location>
</feature>
<evidence type="ECO:0000256" key="3">
    <source>
        <dbReference type="ARBA" id="ARBA00022475"/>
    </source>
</evidence>
<keyword evidence="10" id="KW-1185">Reference proteome</keyword>
<dbReference type="InterPro" id="IPR050545">
    <property type="entry name" value="Mycobact_MmpL"/>
</dbReference>
<dbReference type="EMBL" id="JAUQTA010000001">
    <property type="protein sequence ID" value="MDO7868112.1"/>
    <property type="molecule type" value="Genomic_DNA"/>
</dbReference>
<feature type="domain" description="Membrane transport protein MMPL" evidence="8">
    <location>
        <begin position="462"/>
        <end position="697"/>
    </location>
</feature>
<evidence type="ECO:0000256" key="7">
    <source>
        <dbReference type="SAM" id="Phobius"/>
    </source>
</evidence>
<feature type="transmembrane region" description="Helical" evidence="7">
    <location>
        <begin position="516"/>
        <end position="537"/>
    </location>
</feature>
<reference evidence="9 10" key="1">
    <citation type="submission" date="2023-07" db="EMBL/GenBank/DDBJ databases">
        <title>Nocardioides sp. nov WY-20 isolated from soil.</title>
        <authorList>
            <person name="Liu B."/>
            <person name="Wan Y."/>
        </authorList>
    </citation>
    <scope>NUCLEOTIDE SEQUENCE [LARGE SCALE GENOMIC DNA]</scope>
    <source>
        <strain evidence="9 10">WY-20</strain>
    </source>
</reference>
<evidence type="ECO:0000256" key="2">
    <source>
        <dbReference type="ARBA" id="ARBA00010157"/>
    </source>
</evidence>
<feature type="transmembrane region" description="Helical" evidence="7">
    <location>
        <begin position="286"/>
        <end position="304"/>
    </location>
</feature>
<feature type="transmembrane region" description="Helical" evidence="7">
    <location>
        <begin position="587"/>
        <end position="609"/>
    </location>
</feature>
<feature type="transmembrane region" description="Helical" evidence="7">
    <location>
        <begin position="372"/>
        <end position="390"/>
    </location>
</feature>
<keyword evidence="6 7" id="KW-0472">Membrane</keyword>
<gene>
    <name evidence="9" type="ORF">Q5722_06995</name>
</gene>
<dbReference type="PANTHER" id="PTHR33406">
    <property type="entry name" value="MEMBRANE PROTEIN MJ1562-RELATED"/>
    <property type="match status" value="1"/>
</dbReference>
<evidence type="ECO:0000256" key="1">
    <source>
        <dbReference type="ARBA" id="ARBA00004651"/>
    </source>
</evidence>
<organism evidence="9 10">
    <name type="scientific">Nocardioides jiangxiensis</name>
    <dbReference type="NCBI Taxonomy" id="3064524"/>
    <lineage>
        <taxon>Bacteria</taxon>
        <taxon>Bacillati</taxon>
        <taxon>Actinomycetota</taxon>
        <taxon>Actinomycetes</taxon>
        <taxon>Propionibacteriales</taxon>
        <taxon>Nocardioidaceae</taxon>
        <taxon>Nocardioides</taxon>
    </lineage>
</organism>
<keyword evidence="5 7" id="KW-1133">Transmembrane helix</keyword>
<feature type="transmembrane region" description="Helical" evidence="7">
    <location>
        <begin position="635"/>
        <end position="657"/>
    </location>
</feature>
<dbReference type="InterPro" id="IPR004869">
    <property type="entry name" value="MMPL_dom"/>
</dbReference>
<evidence type="ECO:0000256" key="6">
    <source>
        <dbReference type="ARBA" id="ARBA00023136"/>
    </source>
</evidence>
<comment type="subcellular location">
    <subcellularLocation>
        <location evidence="1">Cell membrane</location>
        <topology evidence="1">Multi-pass membrane protein</topology>
    </subcellularLocation>
</comment>
<protein>
    <submittedName>
        <fullName evidence="9">MMPL family transporter</fullName>
    </submittedName>
</protein>
<dbReference type="SUPFAM" id="SSF82866">
    <property type="entry name" value="Multidrug efflux transporter AcrB transmembrane domain"/>
    <property type="match status" value="2"/>
</dbReference>
<comment type="caution">
    <text evidence="9">The sequence shown here is derived from an EMBL/GenBank/DDBJ whole genome shotgun (WGS) entry which is preliminary data.</text>
</comment>
<accession>A0ABT9B3C7</accession>
<dbReference type="Proteomes" id="UP001233314">
    <property type="component" value="Unassembled WGS sequence"/>
</dbReference>
<dbReference type="PANTHER" id="PTHR33406:SF11">
    <property type="entry name" value="MEMBRANE PROTEIN SCO6666-RELATED"/>
    <property type="match status" value="1"/>
</dbReference>
<dbReference type="Gene3D" id="1.20.1640.10">
    <property type="entry name" value="Multidrug efflux transporter AcrB transmembrane domain"/>
    <property type="match status" value="2"/>
</dbReference>
<evidence type="ECO:0000259" key="8">
    <source>
        <dbReference type="Pfam" id="PF03176"/>
    </source>
</evidence>
<keyword evidence="3" id="KW-1003">Cell membrane</keyword>
<feature type="domain" description="Membrane transport protein MMPL" evidence="8">
    <location>
        <begin position="45"/>
        <end position="373"/>
    </location>
</feature>
<feature type="transmembrane region" description="Helical" evidence="7">
    <location>
        <begin position="310"/>
        <end position="339"/>
    </location>
</feature>
<feature type="transmembrane region" description="Helical" evidence="7">
    <location>
        <begin position="238"/>
        <end position="259"/>
    </location>
</feature>
<evidence type="ECO:0000313" key="9">
    <source>
        <dbReference type="EMBL" id="MDO7868112.1"/>
    </source>
</evidence>
<feature type="transmembrane region" description="Helical" evidence="7">
    <location>
        <begin position="213"/>
        <end position="232"/>
    </location>
</feature>
<proteinExistence type="inferred from homology"/>
<sequence>MLDRISALTWRRPRAVLALVLLFAGVAGFFGHDVEEHLAAAGFADPSSQSEVAGRVLAKDLGHTAEPSLVVLVRTKDGDRLDLTDPAVVTEVDRLAAQLAKARYVGKVDNPLAAPDPARTGLVAADGRSLVLAAHLTDPDIEDKGGIADESARKLVTSTSLDVGFGGFAAGFNEVNDQTRKDLDNAELIAFPILGILLLLVFRSVVAMLIPLLVGGLSIVGTLFALRIMATFTETSLFALNIATALSLGLAVDYALLLISRHREEVARLGYTEEALRNTVTSAGRTALFSGLTVASAMAALVLMPQRFLYSIGVAGGMVGLLSSTMAILVVPALLAWLGPNINRFSIRRGPAVSDASTGWLRLARGVMKRPVLVAVATTTILLAVAFPLLGTHLTGPSAQAVPPGQQSYGVIRYLNAHYPRAVTEGVSLTVTGGATDSELAALRTEIAGVDHVVAVTPFQHTSDDVAYATAAFDVPALDDGAQDSLKEIRRLSAGSGTTLLVTGNTARFIDQKASLAANAPLVVSVIVLLTLVLLFLLTGSVLLPFKTLLMNALTLSTTLGILVIVFEKKVGSSLLDYPGPYSVEVTSMVFLFVVTFALATDYAVLVMARIKELRDGGLGNEEAVAQGMARTGRIISAAALMIAVVFAAFAVSPVFFMKQISVGMALAVLIDATIVRALLVPSLMRLLGEANWWAPRPLRRLHDRFGIREG</sequence>
<evidence type="ECO:0000256" key="4">
    <source>
        <dbReference type="ARBA" id="ARBA00022692"/>
    </source>
</evidence>
<feature type="transmembrane region" description="Helical" evidence="7">
    <location>
        <begin position="188"/>
        <end position="206"/>
    </location>
</feature>
<dbReference type="Pfam" id="PF03176">
    <property type="entry name" value="MMPL"/>
    <property type="match status" value="2"/>
</dbReference>
<evidence type="ECO:0000313" key="10">
    <source>
        <dbReference type="Proteomes" id="UP001233314"/>
    </source>
</evidence>
<dbReference type="RefSeq" id="WP_305027488.1">
    <property type="nucleotide sequence ID" value="NZ_JAUQTA010000001.1"/>
</dbReference>